<dbReference type="OrthoDB" id="9779746at2"/>
<evidence type="ECO:0000313" key="7">
    <source>
        <dbReference type="Proteomes" id="UP000185783"/>
    </source>
</evidence>
<dbReference type="Proteomes" id="UP000185783">
    <property type="component" value="Unassembled WGS sequence"/>
</dbReference>
<evidence type="ECO:0000256" key="1">
    <source>
        <dbReference type="ARBA" id="ARBA00023015"/>
    </source>
</evidence>
<dbReference type="PANTHER" id="PTHR30055">
    <property type="entry name" value="HTH-TYPE TRANSCRIPTIONAL REGULATOR RUTR"/>
    <property type="match status" value="1"/>
</dbReference>
<dbReference type="InterPro" id="IPR050109">
    <property type="entry name" value="HTH-type_TetR-like_transc_reg"/>
</dbReference>
<dbReference type="Gene3D" id="1.10.10.60">
    <property type="entry name" value="Homeodomain-like"/>
    <property type="match status" value="1"/>
</dbReference>
<keyword evidence="7" id="KW-1185">Reference proteome</keyword>
<dbReference type="STRING" id="197461.A3843_05595"/>
<evidence type="ECO:0000259" key="5">
    <source>
        <dbReference type="PROSITE" id="PS50977"/>
    </source>
</evidence>
<comment type="caution">
    <text evidence="6">The sequence shown here is derived from an EMBL/GenBank/DDBJ whole genome shotgun (WGS) entry which is preliminary data.</text>
</comment>
<reference evidence="6 7" key="1">
    <citation type="submission" date="2016-03" db="EMBL/GenBank/DDBJ databases">
        <title>Genome sequence of Nesiotobacter sp. nov., a moderately halophilic alphaproteobacterium isolated from the Yellow Sea, China.</title>
        <authorList>
            <person name="Zhang G."/>
            <person name="Zhang R."/>
        </authorList>
    </citation>
    <scope>NUCLEOTIDE SEQUENCE [LARGE SCALE GENOMIC DNA]</scope>
    <source>
        <strain evidence="6 7">WB1-6</strain>
    </source>
</reference>
<keyword evidence="1" id="KW-0805">Transcription regulation</keyword>
<keyword evidence="2 4" id="KW-0238">DNA-binding</keyword>
<dbReference type="EMBL" id="LVVZ01000009">
    <property type="protein sequence ID" value="OKL44974.1"/>
    <property type="molecule type" value="Genomic_DNA"/>
</dbReference>
<feature type="domain" description="HTH tetR-type" evidence="5">
    <location>
        <begin position="10"/>
        <end position="70"/>
    </location>
</feature>
<dbReference type="InterPro" id="IPR036271">
    <property type="entry name" value="Tet_transcr_reg_TetR-rel_C_sf"/>
</dbReference>
<dbReference type="AlphaFoldDB" id="A0A1U7JJV6"/>
<dbReference type="GO" id="GO:0000976">
    <property type="term" value="F:transcription cis-regulatory region binding"/>
    <property type="evidence" value="ECO:0007669"/>
    <property type="project" value="TreeGrafter"/>
</dbReference>
<dbReference type="Pfam" id="PF00440">
    <property type="entry name" value="TetR_N"/>
    <property type="match status" value="1"/>
</dbReference>
<proteinExistence type="predicted"/>
<dbReference type="PANTHER" id="PTHR30055:SF234">
    <property type="entry name" value="HTH-TYPE TRANSCRIPTIONAL REGULATOR BETI"/>
    <property type="match status" value="1"/>
</dbReference>
<dbReference type="SUPFAM" id="SSF46689">
    <property type="entry name" value="Homeodomain-like"/>
    <property type="match status" value="1"/>
</dbReference>
<dbReference type="Gene3D" id="1.10.357.10">
    <property type="entry name" value="Tetracycline Repressor, domain 2"/>
    <property type="match status" value="1"/>
</dbReference>
<organism evidence="6 7">
    <name type="scientific">Pseudovibrio exalbescens</name>
    <dbReference type="NCBI Taxonomy" id="197461"/>
    <lineage>
        <taxon>Bacteria</taxon>
        <taxon>Pseudomonadati</taxon>
        <taxon>Pseudomonadota</taxon>
        <taxon>Alphaproteobacteria</taxon>
        <taxon>Hyphomicrobiales</taxon>
        <taxon>Stappiaceae</taxon>
        <taxon>Pseudovibrio</taxon>
    </lineage>
</organism>
<dbReference type="InterPro" id="IPR001647">
    <property type="entry name" value="HTH_TetR"/>
</dbReference>
<dbReference type="PROSITE" id="PS50977">
    <property type="entry name" value="HTH_TETR_2"/>
    <property type="match status" value="1"/>
</dbReference>
<protein>
    <submittedName>
        <fullName evidence="6">TetR family transcriptional regulator</fullName>
    </submittedName>
</protein>
<evidence type="ECO:0000256" key="2">
    <source>
        <dbReference type="ARBA" id="ARBA00023125"/>
    </source>
</evidence>
<dbReference type="Pfam" id="PF17932">
    <property type="entry name" value="TetR_C_24"/>
    <property type="match status" value="1"/>
</dbReference>
<evidence type="ECO:0000256" key="4">
    <source>
        <dbReference type="PROSITE-ProRule" id="PRU00335"/>
    </source>
</evidence>
<gene>
    <name evidence="6" type="ORF">A3843_05595</name>
</gene>
<evidence type="ECO:0000256" key="3">
    <source>
        <dbReference type="ARBA" id="ARBA00023163"/>
    </source>
</evidence>
<feature type="DNA-binding region" description="H-T-H motif" evidence="4">
    <location>
        <begin position="33"/>
        <end position="52"/>
    </location>
</feature>
<sequence length="198" mass="22476">MARTKAVDYDQKREMIVKMAASMFAAEGYDRTSMSSLAAACGMSKALVYHYYKNKDALLFDVIEGHLVDLCERVEAADKPEAEPIERLRLLCHSLLLGYQDADDEHKVQLNALKFLGDEEQEQIKELERRLVVVFANAIRSINPKFSRADDVLLKPVTMSVFGMLNWHYMWFRPDGPVSREEYARIVTQIVVAGAGSL</sequence>
<keyword evidence="3" id="KW-0804">Transcription</keyword>
<dbReference type="InterPro" id="IPR041490">
    <property type="entry name" value="KstR2_TetR_C"/>
</dbReference>
<evidence type="ECO:0000313" key="6">
    <source>
        <dbReference type="EMBL" id="OKL44974.1"/>
    </source>
</evidence>
<name>A0A1U7JJV6_9HYPH</name>
<dbReference type="PRINTS" id="PR00455">
    <property type="entry name" value="HTHTETR"/>
</dbReference>
<dbReference type="SUPFAM" id="SSF48498">
    <property type="entry name" value="Tetracyclin repressor-like, C-terminal domain"/>
    <property type="match status" value="1"/>
</dbReference>
<dbReference type="GO" id="GO:0003700">
    <property type="term" value="F:DNA-binding transcription factor activity"/>
    <property type="evidence" value="ECO:0007669"/>
    <property type="project" value="TreeGrafter"/>
</dbReference>
<dbReference type="InterPro" id="IPR009057">
    <property type="entry name" value="Homeodomain-like_sf"/>
</dbReference>
<dbReference type="RefSeq" id="WP_028482223.1">
    <property type="nucleotide sequence ID" value="NZ_LVVZ01000009.1"/>
</dbReference>
<accession>A0A1U7JJV6</accession>